<keyword evidence="3" id="KW-1185">Reference proteome</keyword>
<gene>
    <name evidence="2" type="ORF">JCM19231_1235</name>
</gene>
<comment type="caution">
    <text evidence="2">The sequence shown here is derived from an EMBL/GenBank/DDBJ whole genome shotgun (WGS) entry which is preliminary data.</text>
</comment>
<dbReference type="Proteomes" id="UP000031671">
    <property type="component" value="Unassembled WGS sequence"/>
</dbReference>
<dbReference type="AlphaFoldDB" id="A0A0B8NS37"/>
<evidence type="ECO:0000313" key="2">
    <source>
        <dbReference type="EMBL" id="GAM56741.1"/>
    </source>
</evidence>
<protein>
    <recommendedName>
        <fullName evidence="1">Calcineurin-like phosphoesterase domain-containing protein</fullName>
    </recommendedName>
</protein>
<feature type="domain" description="Calcineurin-like phosphoesterase" evidence="1">
    <location>
        <begin position="36"/>
        <end position="156"/>
    </location>
</feature>
<dbReference type="SUPFAM" id="SSF56300">
    <property type="entry name" value="Metallo-dependent phosphatases"/>
    <property type="match status" value="1"/>
</dbReference>
<evidence type="ECO:0000313" key="3">
    <source>
        <dbReference type="Proteomes" id="UP000031671"/>
    </source>
</evidence>
<reference evidence="2 3" key="2">
    <citation type="submission" date="2015-01" db="EMBL/GenBank/DDBJ databases">
        <authorList>
            <consortium name="NBRP consortium"/>
            <person name="Sawabe T."/>
            <person name="Meirelles P."/>
            <person name="Feng G."/>
            <person name="Sayaka M."/>
            <person name="Hattori M."/>
            <person name="Ohkuma M."/>
        </authorList>
    </citation>
    <scope>NUCLEOTIDE SEQUENCE [LARGE SCALE GENOMIC DNA]</scope>
    <source>
        <strain evidence="3">JCM 19231</strain>
    </source>
</reference>
<sequence length="714" mass="80309">MKKLLLAASLSIALVGCGDDESSNQTNNLGPEQNVKIAFMPDIHFHDVYGDFEDFPEHEGLEGNTTRPAYIRSMREQLNSTRLFNENYFAMIAALDDVVERGIKHVALPGDFSDDGQPVHVRGFIEIINHYKETHGLKFYAAPGNHDPINPVDEPAGDTYLGQGGQEQQIKSLGKDECALENGDKGQPRYVEVGEAQNPIVCTDDIQGLGYQGIMQMMSGEGFYPSKDYIYYETPFSSDESRTNYDYELAVAESRFSNRQIEICSEGSGGEYKEDSFTNCTEIADTSYVVEPIQGIWVLAIDANVYIPEGPNDKGEMTFGSASSNGYNKMVTHKKKIIEWMSDVAKRAEENNKVLISFSHFPMTDFYEGASEELEDLFGEGSNQLARLPEDETSKTLAGTGVAVHVGGHMHFNDTGMKSYEIDGVQHTLFNIQAPSLGAYIPAYKILDIAPDRTIEVETVIIDEVPRFDELFEHYEEEHAYLTESATTPEEEDAIWNYEVLTSKNYHEFTDWHLRELTRLNFVPGEWPLDMQLMVKAMKGDDMLIMSQLETDTTLCELAEYLDYVVAGCHAKARSTFEDDWALATKKAQMVASEAGMTLEDFESWTAEELAVDFFRLRNADGLALMDIDEVRLDSYVVLTEQLSNIEVEVTGSAKGPHDIRVSELFKERFSALFNIMQKFSTGEPSDRFLIDLEAQELYDLSSDGVEATREQYQ</sequence>
<name>A0A0B8NS37_9VIBR</name>
<dbReference type="RefSeq" id="WP_390904506.1">
    <property type="nucleotide sequence ID" value="NZ_AP024882.1"/>
</dbReference>
<accession>A0A0B8NS37</accession>
<dbReference type="InterPro" id="IPR029052">
    <property type="entry name" value="Metallo-depent_PP-like"/>
</dbReference>
<proteinExistence type="predicted"/>
<dbReference type="PROSITE" id="PS51257">
    <property type="entry name" value="PROKAR_LIPOPROTEIN"/>
    <property type="match status" value="1"/>
</dbReference>
<dbReference type="EMBL" id="BBRZ01000036">
    <property type="protein sequence ID" value="GAM56741.1"/>
    <property type="molecule type" value="Genomic_DNA"/>
</dbReference>
<reference evidence="2 3" key="1">
    <citation type="submission" date="2015-01" db="EMBL/GenBank/DDBJ databases">
        <title>Vibrio sp. C1 JCM 19231 whole genome shotgun sequence.</title>
        <authorList>
            <person name="Sawabe T."/>
            <person name="Meirelles P."/>
            <person name="Feng G."/>
            <person name="Sayaka M."/>
            <person name="Hattori M."/>
            <person name="Ohkuma M."/>
        </authorList>
    </citation>
    <scope>NUCLEOTIDE SEQUENCE [LARGE SCALE GENOMIC DNA]</scope>
    <source>
        <strain evidence="3">JCM 19231</strain>
    </source>
</reference>
<dbReference type="Gene3D" id="3.60.21.10">
    <property type="match status" value="2"/>
</dbReference>
<evidence type="ECO:0000259" key="1">
    <source>
        <dbReference type="Pfam" id="PF00149"/>
    </source>
</evidence>
<dbReference type="InterPro" id="IPR004843">
    <property type="entry name" value="Calcineurin-like_PHP"/>
</dbReference>
<dbReference type="Pfam" id="PF00149">
    <property type="entry name" value="Metallophos"/>
    <property type="match status" value="1"/>
</dbReference>
<organism evidence="2 3">
    <name type="scientific">Vibrio ishigakensis</name>
    <dbReference type="NCBI Taxonomy" id="1481914"/>
    <lineage>
        <taxon>Bacteria</taxon>
        <taxon>Pseudomonadati</taxon>
        <taxon>Pseudomonadota</taxon>
        <taxon>Gammaproteobacteria</taxon>
        <taxon>Vibrionales</taxon>
        <taxon>Vibrionaceae</taxon>
        <taxon>Vibrio</taxon>
    </lineage>
</organism>
<dbReference type="GO" id="GO:0016787">
    <property type="term" value="F:hydrolase activity"/>
    <property type="evidence" value="ECO:0007669"/>
    <property type="project" value="InterPro"/>
</dbReference>